<dbReference type="AlphaFoldDB" id="A0A7S3QMR3"/>
<evidence type="ECO:0000256" key="2">
    <source>
        <dbReference type="SAM" id="SignalP"/>
    </source>
</evidence>
<dbReference type="EMBL" id="HBIP01004690">
    <property type="protein sequence ID" value="CAE0487243.1"/>
    <property type="molecule type" value="Transcribed_RNA"/>
</dbReference>
<sequence>MGRLRGLSALGMPVAVLLAYLWNSVYTDKASVLCSVPSGPSDPPELTDAEVKKGQDRAREFKKGLKTAEEQALFPSRKLDGKGHPLLFVASWQALQLVLSKAKNLFAAAAFWKANKEELIESFPPPTAYLQLQQHVTKFITVSSLGDCLISIEAQPDGSIFAVVKDWQSYEIFLSEYEAFTCADFYSHNTTYHGGMAHKLWFCRRHGKAPWEKQGAGSSSECVSSIKGCGCTASIKASLQPKYAEDLKDTSASVDVSDVEMGCCKAVEVRIMPEHTGHSPEEDTTAKPGQIVSYGVGPPS</sequence>
<feature type="compositionally biased region" description="Basic and acidic residues" evidence="1">
    <location>
        <begin position="276"/>
        <end position="285"/>
    </location>
</feature>
<evidence type="ECO:0000313" key="3">
    <source>
        <dbReference type="EMBL" id="CAE0487243.1"/>
    </source>
</evidence>
<gene>
    <name evidence="3" type="ORF">DTER00134_LOCUS2289</name>
</gene>
<accession>A0A7S3QMR3</accession>
<proteinExistence type="predicted"/>
<protein>
    <submittedName>
        <fullName evidence="3">Uncharacterized protein</fullName>
    </submittedName>
</protein>
<name>A0A7S3QMR3_DUNTE</name>
<feature type="region of interest" description="Disordered" evidence="1">
    <location>
        <begin position="276"/>
        <end position="300"/>
    </location>
</feature>
<evidence type="ECO:0000256" key="1">
    <source>
        <dbReference type="SAM" id="MobiDB-lite"/>
    </source>
</evidence>
<organism evidence="3">
    <name type="scientific">Dunaliella tertiolecta</name>
    <name type="common">Green alga</name>
    <dbReference type="NCBI Taxonomy" id="3047"/>
    <lineage>
        <taxon>Eukaryota</taxon>
        <taxon>Viridiplantae</taxon>
        <taxon>Chlorophyta</taxon>
        <taxon>core chlorophytes</taxon>
        <taxon>Chlorophyceae</taxon>
        <taxon>CS clade</taxon>
        <taxon>Chlamydomonadales</taxon>
        <taxon>Dunaliellaceae</taxon>
        <taxon>Dunaliella</taxon>
    </lineage>
</organism>
<feature type="chain" id="PRO_5031280058" evidence="2">
    <location>
        <begin position="28"/>
        <end position="300"/>
    </location>
</feature>
<reference evidence="3" key="1">
    <citation type="submission" date="2021-01" db="EMBL/GenBank/DDBJ databases">
        <authorList>
            <person name="Corre E."/>
            <person name="Pelletier E."/>
            <person name="Niang G."/>
            <person name="Scheremetjew M."/>
            <person name="Finn R."/>
            <person name="Kale V."/>
            <person name="Holt S."/>
            <person name="Cochrane G."/>
            <person name="Meng A."/>
            <person name="Brown T."/>
            <person name="Cohen L."/>
        </authorList>
    </citation>
    <scope>NUCLEOTIDE SEQUENCE</scope>
    <source>
        <strain evidence="3">CCMP1320</strain>
    </source>
</reference>
<keyword evidence="2" id="KW-0732">Signal</keyword>
<feature type="signal peptide" evidence="2">
    <location>
        <begin position="1"/>
        <end position="27"/>
    </location>
</feature>